<organism evidence="1 2">
    <name type="scientific">Corynebacterium poyangense</name>
    <dbReference type="NCBI Taxonomy" id="2684405"/>
    <lineage>
        <taxon>Bacteria</taxon>
        <taxon>Bacillati</taxon>
        <taxon>Actinomycetota</taxon>
        <taxon>Actinomycetes</taxon>
        <taxon>Mycobacteriales</taxon>
        <taxon>Corynebacteriaceae</taxon>
        <taxon>Corynebacterium</taxon>
    </lineage>
</organism>
<evidence type="ECO:0000313" key="1">
    <source>
        <dbReference type="EMBL" id="QNQ89978.1"/>
    </source>
</evidence>
<sequence>MPISPYPIPAKARQRSMSEELSNTHQAVLFAHLHRTIVPAGGLMVPVVLLADFRTGGLKVKWDYGIIGSLSAEFRHQFPSIDAILASGKNPQTQAKLEFHEGKVRAYVFVADNSLLIPANNPPDQPWTLVTEGSAHPYPIHFQPRRTGPVFRSPNIVPSPQWRRSTLIILVV</sequence>
<keyword evidence="2" id="KW-1185">Reference proteome</keyword>
<dbReference type="KEGG" id="cpoy:GP475_04465"/>
<accession>A0A7H0SN53</accession>
<dbReference type="AlphaFoldDB" id="A0A7H0SN53"/>
<dbReference type="EMBL" id="CP046884">
    <property type="protein sequence ID" value="QNQ89978.1"/>
    <property type="molecule type" value="Genomic_DNA"/>
</dbReference>
<gene>
    <name evidence="1" type="ORF">GP475_04465</name>
</gene>
<dbReference type="Proteomes" id="UP000516320">
    <property type="component" value="Chromosome"/>
</dbReference>
<dbReference type="RefSeq" id="WP_187975437.1">
    <property type="nucleotide sequence ID" value="NZ_CP046884.1"/>
</dbReference>
<reference evidence="1 2" key="1">
    <citation type="submission" date="2019-12" db="EMBL/GenBank/DDBJ databases">
        <title>Corynebacterium sp. nov., isolated from feces of the Anser Albifrons in China.</title>
        <authorList>
            <person name="Liu Q."/>
        </authorList>
    </citation>
    <scope>NUCLEOTIDE SEQUENCE [LARGE SCALE GENOMIC DNA]</scope>
    <source>
        <strain evidence="1 2">4H37-19</strain>
    </source>
</reference>
<protein>
    <submittedName>
        <fullName evidence="1">Uncharacterized protein</fullName>
    </submittedName>
</protein>
<evidence type="ECO:0000313" key="2">
    <source>
        <dbReference type="Proteomes" id="UP000516320"/>
    </source>
</evidence>
<proteinExistence type="predicted"/>
<name>A0A7H0SN53_9CORY</name>